<gene>
    <name evidence="2" type="ORF">M0R45_035746</name>
</gene>
<organism evidence="2 3">
    <name type="scientific">Rubus argutus</name>
    <name type="common">Southern blackberry</name>
    <dbReference type="NCBI Taxonomy" id="59490"/>
    <lineage>
        <taxon>Eukaryota</taxon>
        <taxon>Viridiplantae</taxon>
        <taxon>Streptophyta</taxon>
        <taxon>Embryophyta</taxon>
        <taxon>Tracheophyta</taxon>
        <taxon>Spermatophyta</taxon>
        <taxon>Magnoliopsida</taxon>
        <taxon>eudicotyledons</taxon>
        <taxon>Gunneridae</taxon>
        <taxon>Pentapetalae</taxon>
        <taxon>rosids</taxon>
        <taxon>fabids</taxon>
        <taxon>Rosales</taxon>
        <taxon>Rosaceae</taxon>
        <taxon>Rosoideae</taxon>
        <taxon>Rosoideae incertae sedis</taxon>
        <taxon>Rubus</taxon>
    </lineage>
</organism>
<reference evidence="2 3" key="1">
    <citation type="journal article" date="2023" name="G3 (Bethesda)">
        <title>A chromosome-length genome assembly and annotation of blackberry (Rubus argutus, cv. 'Hillquist').</title>
        <authorList>
            <person name="Bruna T."/>
            <person name="Aryal R."/>
            <person name="Dudchenko O."/>
            <person name="Sargent D.J."/>
            <person name="Mead D."/>
            <person name="Buti M."/>
            <person name="Cavallini A."/>
            <person name="Hytonen T."/>
            <person name="Andres J."/>
            <person name="Pham M."/>
            <person name="Weisz D."/>
            <person name="Mascagni F."/>
            <person name="Usai G."/>
            <person name="Natali L."/>
            <person name="Bassil N."/>
            <person name="Fernandez G.E."/>
            <person name="Lomsadze A."/>
            <person name="Armour M."/>
            <person name="Olukolu B."/>
            <person name="Poorten T."/>
            <person name="Britton C."/>
            <person name="Davik J."/>
            <person name="Ashrafi H."/>
            <person name="Aiden E.L."/>
            <person name="Borodovsky M."/>
            <person name="Worthington M."/>
        </authorList>
    </citation>
    <scope>NUCLEOTIDE SEQUENCE [LARGE SCALE GENOMIC DNA]</scope>
    <source>
        <strain evidence="2">PI 553951</strain>
    </source>
</reference>
<dbReference type="EMBL" id="JBEDUW010000007">
    <property type="protein sequence ID" value="KAK9911863.1"/>
    <property type="molecule type" value="Genomic_DNA"/>
</dbReference>
<proteinExistence type="predicted"/>
<evidence type="ECO:0000313" key="3">
    <source>
        <dbReference type="Proteomes" id="UP001457282"/>
    </source>
</evidence>
<feature type="signal peptide" evidence="1">
    <location>
        <begin position="1"/>
        <end position="20"/>
    </location>
</feature>
<comment type="caution">
    <text evidence="2">The sequence shown here is derived from an EMBL/GenBank/DDBJ whole genome shotgun (WGS) entry which is preliminary data.</text>
</comment>
<feature type="chain" id="PRO_5043676981" description="Secreted protein" evidence="1">
    <location>
        <begin position="21"/>
        <end position="81"/>
    </location>
</feature>
<protein>
    <recommendedName>
        <fullName evidence="4">Secreted protein</fullName>
    </recommendedName>
</protein>
<dbReference type="Proteomes" id="UP001457282">
    <property type="component" value="Unassembled WGS sequence"/>
</dbReference>
<keyword evidence="1" id="KW-0732">Signal</keyword>
<evidence type="ECO:0008006" key="4">
    <source>
        <dbReference type="Google" id="ProtNLM"/>
    </source>
</evidence>
<dbReference type="AlphaFoldDB" id="A0AAW1VU18"/>
<evidence type="ECO:0000313" key="2">
    <source>
        <dbReference type="EMBL" id="KAK9911863.1"/>
    </source>
</evidence>
<accession>A0AAW1VU18</accession>
<evidence type="ECO:0000256" key="1">
    <source>
        <dbReference type="SAM" id="SignalP"/>
    </source>
</evidence>
<name>A0AAW1VU18_RUBAR</name>
<sequence length="81" mass="9244">MLIIISFCVLLTIFFKVVGSTQCRCRSEFKCWDDGPLIHFPFRLKDRHPDHCGLSGWGQCNNDISGYSWFGFFGSLTPGHV</sequence>
<keyword evidence="3" id="KW-1185">Reference proteome</keyword>